<organism evidence="2 3">
    <name type="scientific">Mortierella alpina</name>
    <name type="common">Oleaginous fungus</name>
    <name type="synonym">Mortierella renispora</name>
    <dbReference type="NCBI Taxonomy" id="64518"/>
    <lineage>
        <taxon>Eukaryota</taxon>
        <taxon>Fungi</taxon>
        <taxon>Fungi incertae sedis</taxon>
        <taxon>Mucoromycota</taxon>
        <taxon>Mortierellomycotina</taxon>
        <taxon>Mortierellomycetes</taxon>
        <taxon>Mortierellales</taxon>
        <taxon>Mortierellaceae</taxon>
        <taxon>Mortierella</taxon>
    </lineage>
</organism>
<dbReference type="InterPro" id="IPR038765">
    <property type="entry name" value="Papain-like_cys_pep_sf"/>
</dbReference>
<dbReference type="PANTHER" id="PTHR24006:SF905">
    <property type="entry name" value="UBIQUITIN CARBOXYL-TERMINAL HYDROLASE 1"/>
    <property type="match status" value="1"/>
</dbReference>
<dbReference type="AlphaFoldDB" id="A0A9P6J4X9"/>
<comment type="caution">
    <text evidence="2">The sequence shown here is derived from an EMBL/GenBank/DDBJ whole genome shotgun (WGS) entry which is preliminary data.</text>
</comment>
<dbReference type="InterPro" id="IPR050164">
    <property type="entry name" value="Peptidase_C19"/>
</dbReference>
<sequence>METIIKGVLAESTLQDKVKSTFIAQLLKQTAGQSKADAAVLLDLALELKLSHCPSRRILGKIPQRLARVHNILNGNTLTDDEKQEIERDMEILRHFGERKCISADEPLDYAIQCLLVLMYNSLPETRPLAMASYIEFLVEHLAVMPIPTSSSLETVSLMTKSAINLLEQCWSSGPDNVFMTIPQLFLRLSDDQRECSLGVGYLLQAIPDIHTSVVDPFVQNLDVTVLWRLEFTVQRLINWLVTTDMTGIGAWIVAIMESLASRGEFVLLRKMADENAYKIARQLAFRSRRHDAFRVLKFLLTGYHHSPVLFHNISKDLVPLLVSCRKSPDDRAFATEVSNLAQTLVIHFGDSDDVGARVQKARIFLDLPTVTRAEALQTMQDYSWKRGLQMQGEYSNHTLEKDMSIDYSDRPNMLRIGTTAGSRRKPAFVQPLGKVGLVNLGNSCFMNSALRALYCSSDLRRAVLVDTLGIDPKKTMTLRLRETFIGLSTSRLSIFTPLMLYKALPEWLNDGHQQDAAEFTQYDSNLLEETRMEDEDPASKRALSSFQGAMVNQIKCSVCGAVSSNKEEFYHLTIPLPKSESADIQDVVDIFPSIEDLNDENSNKYFCDGCGALQNAKRFTMLGSLPQNLILSLNRFEFDVKRSQRIKISTPVLLREVIHMKVQDSHETQGYQLYAVVIHTGESAHHGHYYTYARDDDTLAAGTQGSDPATSTAWLLYNDTSITVSSFEAMQQKLANSRSDTPYMLFLRRMDTALTQKKSKTDLSKMTVSSL</sequence>
<dbReference type="GO" id="GO:0005634">
    <property type="term" value="C:nucleus"/>
    <property type="evidence" value="ECO:0007669"/>
    <property type="project" value="TreeGrafter"/>
</dbReference>
<dbReference type="InterPro" id="IPR028889">
    <property type="entry name" value="USP"/>
</dbReference>
<dbReference type="InterPro" id="IPR049407">
    <property type="entry name" value="Usp38-like_N"/>
</dbReference>
<protein>
    <submittedName>
        <fullName evidence="2">Ubiquitin carboxyl-terminal hydrolase 35</fullName>
    </submittedName>
</protein>
<reference evidence="2" key="1">
    <citation type="journal article" date="2020" name="Fungal Divers.">
        <title>Resolving the Mortierellaceae phylogeny through synthesis of multi-gene phylogenetics and phylogenomics.</title>
        <authorList>
            <person name="Vandepol N."/>
            <person name="Liber J."/>
            <person name="Desiro A."/>
            <person name="Na H."/>
            <person name="Kennedy M."/>
            <person name="Barry K."/>
            <person name="Grigoriev I.V."/>
            <person name="Miller A.N."/>
            <person name="O'Donnell K."/>
            <person name="Stajich J.E."/>
            <person name="Bonito G."/>
        </authorList>
    </citation>
    <scope>NUCLEOTIDE SEQUENCE</scope>
    <source>
        <strain evidence="2">CK1249</strain>
    </source>
</reference>
<feature type="domain" description="USP" evidence="1">
    <location>
        <begin position="436"/>
        <end position="751"/>
    </location>
</feature>
<dbReference type="PROSITE" id="PS00973">
    <property type="entry name" value="USP_2"/>
    <property type="match status" value="1"/>
</dbReference>
<keyword evidence="3" id="KW-1185">Reference proteome</keyword>
<dbReference type="InterPro" id="IPR018200">
    <property type="entry name" value="USP_CS"/>
</dbReference>
<dbReference type="Pfam" id="PF00443">
    <property type="entry name" value="UCH"/>
    <property type="match status" value="1"/>
</dbReference>
<keyword evidence="2" id="KW-0378">Hydrolase</keyword>
<dbReference type="Pfam" id="PF21246">
    <property type="entry name" value="Usp38-like_N"/>
    <property type="match status" value="1"/>
</dbReference>
<dbReference type="GO" id="GO:0004843">
    <property type="term" value="F:cysteine-type deubiquitinase activity"/>
    <property type="evidence" value="ECO:0007669"/>
    <property type="project" value="InterPro"/>
</dbReference>
<dbReference type="PANTHER" id="PTHR24006">
    <property type="entry name" value="UBIQUITIN CARBOXYL-TERMINAL HYDROLASE"/>
    <property type="match status" value="1"/>
</dbReference>
<dbReference type="Gene3D" id="3.90.70.10">
    <property type="entry name" value="Cysteine proteinases"/>
    <property type="match status" value="1"/>
</dbReference>
<dbReference type="Proteomes" id="UP000738359">
    <property type="component" value="Unassembled WGS sequence"/>
</dbReference>
<evidence type="ECO:0000259" key="1">
    <source>
        <dbReference type="PROSITE" id="PS50235"/>
    </source>
</evidence>
<dbReference type="GO" id="GO:0016579">
    <property type="term" value="P:protein deubiquitination"/>
    <property type="evidence" value="ECO:0007669"/>
    <property type="project" value="InterPro"/>
</dbReference>
<dbReference type="GO" id="GO:0005829">
    <property type="term" value="C:cytosol"/>
    <property type="evidence" value="ECO:0007669"/>
    <property type="project" value="TreeGrafter"/>
</dbReference>
<evidence type="ECO:0000313" key="2">
    <source>
        <dbReference type="EMBL" id="KAF9962855.1"/>
    </source>
</evidence>
<evidence type="ECO:0000313" key="3">
    <source>
        <dbReference type="Proteomes" id="UP000738359"/>
    </source>
</evidence>
<dbReference type="EMBL" id="JAAAHY010000520">
    <property type="protein sequence ID" value="KAF9962855.1"/>
    <property type="molecule type" value="Genomic_DNA"/>
</dbReference>
<proteinExistence type="predicted"/>
<dbReference type="InterPro" id="IPR001394">
    <property type="entry name" value="Peptidase_C19_UCH"/>
</dbReference>
<accession>A0A9P6J4X9</accession>
<dbReference type="PROSITE" id="PS50235">
    <property type="entry name" value="USP_3"/>
    <property type="match status" value="1"/>
</dbReference>
<dbReference type="OrthoDB" id="420187at2759"/>
<name>A0A9P6J4X9_MORAP</name>
<dbReference type="SUPFAM" id="SSF54001">
    <property type="entry name" value="Cysteine proteinases"/>
    <property type="match status" value="1"/>
</dbReference>
<gene>
    <name evidence="2" type="primary">USP35</name>
    <name evidence="2" type="ORF">BGZ70_007847</name>
</gene>